<dbReference type="SUPFAM" id="SSF53590">
    <property type="entry name" value="Nucleoside hydrolase"/>
    <property type="match status" value="1"/>
</dbReference>
<name>A0A1G7V1I9_9MICO</name>
<keyword evidence="1" id="KW-0378">Hydrolase</keyword>
<dbReference type="CDD" id="cd02650">
    <property type="entry name" value="nuc_hydro_CaPnhB"/>
    <property type="match status" value="1"/>
</dbReference>
<dbReference type="STRING" id="370764.SAMN04489810_0564"/>
<evidence type="ECO:0000256" key="2">
    <source>
        <dbReference type="ARBA" id="ARBA00023295"/>
    </source>
</evidence>
<gene>
    <name evidence="4" type="ORF">SAMN04489810_0564</name>
</gene>
<organism evidence="4 5">
    <name type="scientific">Microbacterium pygmaeum</name>
    <dbReference type="NCBI Taxonomy" id="370764"/>
    <lineage>
        <taxon>Bacteria</taxon>
        <taxon>Bacillati</taxon>
        <taxon>Actinomycetota</taxon>
        <taxon>Actinomycetes</taxon>
        <taxon>Micrococcales</taxon>
        <taxon>Microbacteriaceae</taxon>
        <taxon>Microbacterium</taxon>
    </lineage>
</organism>
<evidence type="ECO:0000256" key="1">
    <source>
        <dbReference type="ARBA" id="ARBA00022801"/>
    </source>
</evidence>
<dbReference type="InterPro" id="IPR023186">
    <property type="entry name" value="IUNH"/>
</dbReference>
<dbReference type="PROSITE" id="PS01247">
    <property type="entry name" value="IUNH"/>
    <property type="match status" value="1"/>
</dbReference>
<keyword evidence="2" id="KW-0326">Glycosidase</keyword>
<dbReference type="GO" id="GO:0008477">
    <property type="term" value="F:purine nucleosidase activity"/>
    <property type="evidence" value="ECO:0007669"/>
    <property type="project" value="TreeGrafter"/>
</dbReference>
<reference evidence="4 5" key="1">
    <citation type="submission" date="2016-10" db="EMBL/GenBank/DDBJ databases">
        <authorList>
            <person name="de Groot N.N."/>
        </authorList>
    </citation>
    <scope>NUCLEOTIDE SEQUENCE [LARGE SCALE GENOMIC DNA]</scope>
    <source>
        <strain evidence="4 5">DSM 23142</strain>
    </source>
</reference>
<keyword evidence="5" id="KW-1185">Reference proteome</keyword>
<protein>
    <submittedName>
        <fullName evidence="4">Purine nucleosidase</fullName>
    </submittedName>
</protein>
<dbReference type="InterPro" id="IPR015910">
    <property type="entry name" value="I/U_nuclsd_hydro_CS"/>
</dbReference>
<dbReference type="InterPro" id="IPR036452">
    <property type="entry name" value="Ribo_hydro-like"/>
</dbReference>
<dbReference type="PANTHER" id="PTHR12304">
    <property type="entry name" value="INOSINE-URIDINE PREFERRING NUCLEOSIDE HYDROLASE"/>
    <property type="match status" value="1"/>
</dbReference>
<sequence length="327" mass="33591">MMSEPIPLYLDCDTGVDDAVAIAYLLGSPSINLVGIGTVSGNTSAAQAARNTLDLLALAGRDDIPVAVGAHDHLTSAFGGGAAHVHGDNGIGGAVLPHADREPDARSAVELLIELSHRYAGRLHVLTIGPMTNIALALAADPTLPSRVAGVTSMGGAALVPGNIRPAAEANIFNDPEAAEALLSADWDVTLVPLDVTMEHTLAEADRDRLAAAPAPLAAAVGAMLDHYLDFYVPIYGTRTSALHDPLAAVLATGAITPDRAPRVPVRVDTTDGPGRGQTIADLRGQRIATRDHEGVRTRVVLEVAAPVAEHLMGVLLGEVPGPDAVG</sequence>
<dbReference type="Gene3D" id="3.90.245.10">
    <property type="entry name" value="Ribonucleoside hydrolase-like"/>
    <property type="match status" value="1"/>
</dbReference>
<dbReference type="InterPro" id="IPR001910">
    <property type="entry name" value="Inosine/uridine_hydrolase_dom"/>
</dbReference>
<dbReference type="AlphaFoldDB" id="A0A1G7V1I9"/>
<dbReference type="GO" id="GO:0006152">
    <property type="term" value="P:purine nucleoside catabolic process"/>
    <property type="evidence" value="ECO:0007669"/>
    <property type="project" value="TreeGrafter"/>
</dbReference>
<accession>A0A1G7V1I9</accession>
<evidence type="ECO:0000259" key="3">
    <source>
        <dbReference type="Pfam" id="PF01156"/>
    </source>
</evidence>
<evidence type="ECO:0000313" key="5">
    <source>
        <dbReference type="Proteomes" id="UP000199009"/>
    </source>
</evidence>
<dbReference type="Proteomes" id="UP000199009">
    <property type="component" value="Chromosome I"/>
</dbReference>
<dbReference type="PANTHER" id="PTHR12304:SF4">
    <property type="entry name" value="URIDINE NUCLEOSIDASE"/>
    <property type="match status" value="1"/>
</dbReference>
<dbReference type="Pfam" id="PF01156">
    <property type="entry name" value="IU_nuc_hydro"/>
    <property type="match status" value="1"/>
</dbReference>
<proteinExistence type="predicted"/>
<evidence type="ECO:0000313" key="4">
    <source>
        <dbReference type="EMBL" id="SDG53584.1"/>
    </source>
</evidence>
<dbReference type="EMBL" id="LT629692">
    <property type="protein sequence ID" value="SDG53584.1"/>
    <property type="molecule type" value="Genomic_DNA"/>
</dbReference>
<dbReference type="GO" id="GO:0045437">
    <property type="term" value="F:uridine nucleosidase activity"/>
    <property type="evidence" value="ECO:0007669"/>
    <property type="project" value="UniProtKB-ARBA"/>
</dbReference>
<feature type="domain" description="Inosine/uridine-preferring nucleoside hydrolase" evidence="3">
    <location>
        <begin position="9"/>
        <end position="305"/>
    </location>
</feature>
<dbReference type="GO" id="GO:0005829">
    <property type="term" value="C:cytosol"/>
    <property type="evidence" value="ECO:0007669"/>
    <property type="project" value="TreeGrafter"/>
</dbReference>